<dbReference type="RefSeq" id="WP_205259368.1">
    <property type="nucleotide sequence ID" value="NZ_JAERWK010000005.1"/>
</dbReference>
<dbReference type="InterPro" id="IPR025877">
    <property type="entry name" value="MobA-like_NTP_Trfase"/>
</dbReference>
<reference evidence="2" key="1">
    <citation type="submission" date="2021-01" db="EMBL/GenBank/DDBJ databases">
        <title>YIM 132084 draft genome.</title>
        <authorList>
            <person name="An D."/>
        </authorList>
    </citation>
    <scope>NUCLEOTIDE SEQUENCE</scope>
    <source>
        <strain evidence="2">YIM 132084</strain>
    </source>
</reference>
<evidence type="ECO:0000313" key="3">
    <source>
        <dbReference type="Proteomes" id="UP000663792"/>
    </source>
</evidence>
<sequence length="189" mass="19369">MIAGLLLAAGSGRRYGRPKALVDSGHGPWVRTSLAAMAGCDRRCVVIGAAAEDVAALVPADVRTVVNAEHEAGMGTSLVTGLRGVLEDDHAGAVDAVLVMLVDLPDVGADVIDRVLADVRAQAAPRTSVVRAAYAGVPGHPVVFGRDHLAAVMASSGGDRGARDFLAGRDVTLIECSDLADGTDVDRPR</sequence>
<dbReference type="PANTHER" id="PTHR43777:SF1">
    <property type="entry name" value="MOLYBDENUM COFACTOR CYTIDYLYLTRANSFERASE"/>
    <property type="match status" value="1"/>
</dbReference>
<dbReference type="InterPro" id="IPR029044">
    <property type="entry name" value="Nucleotide-diphossugar_trans"/>
</dbReference>
<comment type="caution">
    <text evidence="2">The sequence shown here is derived from an EMBL/GenBank/DDBJ whole genome shotgun (WGS) entry which is preliminary data.</text>
</comment>
<accession>A0A939BYB5</accession>
<evidence type="ECO:0000313" key="2">
    <source>
        <dbReference type="EMBL" id="MBM9466436.1"/>
    </source>
</evidence>
<dbReference type="AlphaFoldDB" id="A0A939BYB5"/>
<name>A0A939BYB5_9ACTN</name>
<dbReference type="Pfam" id="PF12804">
    <property type="entry name" value="NTP_transf_3"/>
    <property type="match status" value="1"/>
</dbReference>
<dbReference type="GO" id="GO:0016779">
    <property type="term" value="F:nucleotidyltransferase activity"/>
    <property type="evidence" value="ECO:0007669"/>
    <property type="project" value="UniProtKB-ARBA"/>
</dbReference>
<protein>
    <submittedName>
        <fullName evidence="2">Nucleotidyltransferase family protein</fullName>
    </submittedName>
</protein>
<dbReference type="Proteomes" id="UP000663792">
    <property type="component" value="Unassembled WGS sequence"/>
</dbReference>
<organism evidence="2 3">
    <name type="scientific">Nakamurella leprariae</name>
    <dbReference type="NCBI Taxonomy" id="2803911"/>
    <lineage>
        <taxon>Bacteria</taxon>
        <taxon>Bacillati</taxon>
        <taxon>Actinomycetota</taxon>
        <taxon>Actinomycetes</taxon>
        <taxon>Nakamurellales</taxon>
        <taxon>Nakamurellaceae</taxon>
        <taxon>Nakamurella</taxon>
    </lineage>
</organism>
<dbReference type="Gene3D" id="3.90.550.10">
    <property type="entry name" value="Spore Coat Polysaccharide Biosynthesis Protein SpsA, Chain A"/>
    <property type="match status" value="1"/>
</dbReference>
<gene>
    <name evidence="2" type="ORF">JL106_03970</name>
</gene>
<dbReference type="PANTHER" id="PTHR43777">
    <property type="entry name" value="MOLYBDENUM COFACTOR CYTIDYLYLTRANSFERASE"/>
    <property type="match status" value="1"/>
</dbReference>
<keyword evidence="3" id="KW-1185">Reference proteome</keyword>
<evidence type="ECO:0000259" key="1">
    <source>
        <dbReference type="Pfam" id="PF12804"/>
    </source>
</evidence>
<proteinExistence type="predicted"/>
<dbReference type="SUPFAM" id="SSF53448">
    <property type="entry name" value="Nucleotide-diphospho-sugar transferases"/>
    <property type="match status" value="1"/>
</dbReference>
<feature type="domain" description="MobA-like NTP transferase" evidence="1">
    <location>
        <begin position="4"/>
        <end position="167"/>
    </location>
</feature>
<dbReference type="CDD" id="cd04182">
    <property type="entry name" value="GT_2_like_f"/>
    <property type="match status" value="1"/>
</dbReference>
<dbReference type="EMBL" id="JAERWK010000005">
    <property type="protein sequence ID" value="MBM9466436.1"/>
    <property type="molecule type" value="Genomic_DNA"/>
</dbReference>